<dbReference type="InterPro" id="IPR001810">
    <property type="entry name" value="F-box_dom"/>
</dbReference>
<keyword evidence="3" id="KW-1185">Reference proteome</keyword>
<organism evidence="2 3">
    <name type="scientific">Senna tora</name>
    <dbReference type="NCBI Taxonomy" id="362788"/>
    <lineage>
        <taxon>Eukaryota</taxon>
        <taxon>Viridiplantae</taxon>
        <taxon>Streptophyta</taxon>
        <taxon>Embryophyta</taxon>
        <taxon>Tracheophyta</taxon>
        <taxon>Spermatophyta</taxon>
        <taxon>Magnoliopsida</taxon>
        <taxon>eudicotyledons</taxon>
        <taxon>Gunneridae</taxon>
        <taxon>Pentapetalae</taxon>
        <taxon>rosids</taxon>
        <taxon>fabids</taxon>
        <taxon>Fabales</taxon>
        <taxon>Fabaceae</taxon>
        <taxon>Caesalpinioideae</taxon>
        <taxon>Cassia clade</taxon>
        <taxon>Senna</taxon>
    </lineage>
</organism>
<dbReference type="CDD" id="cd09917">
    <property type="entry name" value="F-box_SF"/>
    <property type="match status" value="1"/>
</dbReference>
<comment type="caution">
    <text evidence="2">The sequence shown here is derived from an EMBL/GenBank/DDBJ whole genome shotgun (WGS) entry which is preliminary data.</text>
</comment>
<proteinExistence type="predicted"/>
<dbReference type="AlphaFoldDB" id="A0A834W9I8"/>
<gene>
    <name evidence="2" type="ORF">G2W53_037319</name>
</gene>
<sequence length="122" mass="14219">MVQLFENPNGIPGPIISNIFNRLPIPDIRSAKCVCKNLNRSCGNEQSMFSKQNNTQLVIECDFSTENNNYTEIFVVDDYYKAEIIDRVVFIPASLRRRMYTLIHMRLRLRMITQLMSSALRI</sequence>
<feature type="domain" description="F-box" evidence="1">
    <location>
        <begin position="14"/>
        <end position="44"/>
    </location>
</feature>
<dbReference type="SUPFAM" id="SSF81383">
    <property type="entry name" value="F-box domain"/>
    <property type="match status" value="1"/>
</dbReference>
<evidence type="ECO:0000313" key="3">
    <source>
        <dbReference type="Proteomes" id="UP000634136"/>
    </source>
</evidence>
<reference evidence="2" key="1">
    <citation type="submission" date="2020-09" db="EMBL/GenBank/DDBJ databases">
        <title>Genome-Enabled Discovery of Anthraquinone Biosynthesis in Senna tora.</title>
        <authorList>
            <person name="Kang S.-H."/>
            <person name="Pandey R.P."/>
            <person name="Lee C.-M."/>
            <person name="Sim J.-S."/>
            <person name="Jeong J.-T."/>
            <person name="Choi B.-S."/>
            <person name="Jung M."/>
            <person name="Ginzburg D."/>
            <person name="Zhao K."/>
            <person name="Won S.Y."/>
            <person name="Oh T.-J."/>
            <person name="Yu Y."/>
            <person name="Kim N.-H."/>
            <person name="Lee O.R."/>
            <person name="Lee T.-H."/>
            <person name="Bashyal P."/>
            <person name="Kim T.-S."/>
            <person name="Lee W.-H."/>
            <person name="Kawkins C."/>
            <person name="Kim C.-K."/>
            <person name="Kim J.S."/>
            <person name="Ahn B.O."/>
            <person name="Rhee S.Y."/>
            <person name="Sohng J.K."/>
        </authorList>
    </citation>
    <scope>NUCLEOTIDE SEQUENCE</scope>
    <source>
        <tissue evidence="2">Leaf</tissue>
    </source>
</reference>
<evidence type="ECO:0000259" key="1">
    <source>
        <dbReference type="Pfam" id="PF00646"/>
    </source>
</evidence>
<dbReference type="EMBL" id="JAAIUW010000011">
    <property type="protein sequence ID" value="KAF7810576.1"/>
    <property type="molecule type" value="Genomic_DNA"/>
</dbReference>
<dbReference type="InterPro" id="IPR036047">
    <property type="entry name" value="F-box-like_dom_sf"/>
</dbReference>
<evidence type="ECO:0000313" key="2">
    <source>
        <dbReference type="EMBL" id="KAF7810576.1"/>
    </source>
</evidence>
<accession>A0A834W9I8</accession>
<name>A0A834W9I8_9FABA</name>
<dbReference type="Proteomes" id="UP000634136">
    <property type="component" value="Unassembled WGS sequence"/>
</dbReference>
<dbReference type="Pfam" id="PF00646">
    <property type="entry name" value="F-box"/>
    <property type="match status" value="1"/>
</dbReference>
<protein>
    <recommendedName>
        <fullName evidence="1">F-box domain-containing protein</fullName>
    </recommendedName>
</protein>